<evidence type="ECO:0000313" key="3">
    <source>
        <dbReference type="Proteomes" id="UP000193738"/>
    </source>
</evidence>
<comment type="caution">
    <text evidence="2">The sequence shown here is derived from an EMBL/GenBank/DDBJ whole genome shotgun (WGS) entry which is preliminary data.</text>
</comment>
<name>A0A1X1V8Z4_MYCGS</name>
<protein>
    <recommendedName>
        <fullName evidence="4">DUF5134 domain-containing protein</fullName>
    </recommendedName>
</protein>
<feature type="transmembrane region" description="Helical" evidence="1">
    <location>
        <begin position="144"/>
        <end position="165"/>
    </location>
</feature>
<organism evidence="2 3">
    <name type="scientific">Mycobacterium gastri</name>
    <dbReference type="NCBI Taxonomy" id="1777"/>
    <lineage>
        <taxon>Bacteria</taxon>
        <taxon>Bacillati</taxon>
        <taxon>Actinomycetota</taxon>
        <taxon>Actinomycetes</taxon>
        <taxon>Mycobacteriales</taxon>
        <taxon>Mycobacteriaceae</taxon>
        <taxon>Mycobacterium</taxon>
    </lineage>
</organism>
<keyword evidence="3" id="KW-1185">Reference proteome</keyword>
<feature type="transmembrane region" description="Helical" evidence="1">
    <location>
        <begin position="6"/>
        <end position="27"/>
    </location>
</feature>
<dbReference type="Proteomes" id="UP000193738">
    <property type="component" value="Unassembled WGS sequence"/>
</dbReference>
<dbReference type="Pfam" id="PF17197">
    <property type="entry name" value="DUF5134"/>
    <property type="match status" value="1"/>
</dbReference>
<dbReference type="AlphaFoldDB" id="A0A1X1V8Z4"/>
<evidence type="ECO:0008006" key="4">
    <source>
        <dbReference type="Google" id="ProtNLM"/>
    </source>
</evidence>
<gene>
    <name evidence="2" type="ORF">AWC07_13315</name>
</gene>
<dbReference type="RefSeq" id="WP_036413700.1">
    <property type="nucleotide sequence ID" value="NZ_LQOX01000123.1"/>
</dbReference>
<feature type="transmembrane region" description="Helical" evidence="1">
    <location>
        <begin position="63"/>
        <end position="83"/>
    </location>
</feature>
<reference evidence="2 3" key="1">
    <citation type="submission" date="2016-01" db="EMBL/GenBank/DDBJ databases">
        <title>The new phylogeny of the genus Mycobacterium.</title>
        <authorList>
            <person name="Tarcisio F."/>
            <person name="Conor M."/>
            <person name="Antonella G."/>
            <person name="Elisabetta G."/>
            <person name="Giulia F.S."/>
            <person name="Sara T."/>
            <person name="Anna F."/>
            <person name="Clotilde B."/>
            <person name="Roberto B."/>
            <person name="Veronica D.S."/>
            <person name="Fabio R."/>
            <person name="Monica P."/>
            <person name="Olivier J."/>
            <person name="Enrico T."/>
            <person name="Nicola S."/>
        </authorList>
    </citation>
    <scope>NUCLEOTIDE SEQUENCE [LARGE SCALE GENOMIC DNA]</scope>
    <source>
        <strain evidence="2 3">DSM 43505</strain>
    </source>
</reference>
<evidence type="ECO:0000313" key="2">
    <source>
        <dbReference type="EMBL" id="ORV65511.1"/>
    </source>
</evidence>
<accession>A0A1X1V8Z4</accession>
<feature type="transmembrane region" description="Helical" evidence="1">
    <location>
        <begin position="90"/>
        <end position="110"/>
    </location>
</feature>
<dbReference type="EMBL" id="LQOX01000123">
    <property type="protein sequence ID" value="ORV65511.1"/>
    <property type="molecule type" value="Genomic_DNA"/>
</dbReference>
<feature type="transmembrane region" description="Helical" evidence="1">
    <location>
        <begin position="177"/>
        <end position="198"/>
    </location>
</feature>
<dbReference type="InterPro" id="IPR033458">
    <property type="entry name" value="DUF5134"/>
</dbReference>
<proteinExistence type="predicted"/>
<keyword evidence="1" id="KW-1133">Transmembrane helix</keyword>
<sequence length="200" mass="21563">MIHDLILRWGVTGLFVLAASECGLAIVTKRGPWTMAVSHWWHLVMAVAMAAMAWPWGARLPTTGPAVFFLLGTVWFMAVAVAAARTVAVFALYGYHGLMMLATAWMYVIMDPRLSGTGPATSMPGMDMDAAHVSSTGPPVWFNAANWLGAAGFAVAAVLWTYSYFSQRQHKATRCSLGNLGQAMMAAGMSILFVAALFRI</sequence>
<dbReference type="STRING" id="1777.AWC07_13315"/>
<keyword evidence="1" id="KW-0812">Transmembrane</keyword>
<feature type="transmembrane region" description="Helical" evidence="1">
    <location>
        <begin position="39"/>
        <end position="57"/>
    </location>
</feature>
<keyword evidence="1" id="KW-0472">Membrane</keyword>
<evidence type="ECO:0000256" key="1">
    <source>
        <dbReference type="SAM" id="Phobius"/>
    </source>
</evidence>